<organism evidence="2 3">
    <name type="scientific">Neurospora tetrasperma (strain FGSC 2508 / ATCC MYA-4615 / P0657)</name>
    <dbReference type="NCBI Taxonomy" id="510951"/>
    <lineage>
        <taxon>Eukaryota</taxon>
        <taxon>Fungi</taxon>
        <taxon>Dikarya</taxon>
        <taxon>Ascomycota</taxon>
        <taxon>Pezizomycotina</taxon>
        <taxon>Sordariomycetes</taxon>
        <taxon>Sordariomycetidae</taxon>
        <taxon>Sordariales</taxon>
        <taxon>Sordariaceae</taxon>
        <taxon>Neurospora</taxon>
    </lineage>
</organism>
<gene>
    <name evidence="2" type="ORF">NEUTE1DRAFT_38109</name>
</gene>
<accession>F8MJB9</accession>
<dbReference type="Proteomes" id="UP000008065">
    <property type="component" value="Unassembled WGS sequence"/>
</dbReference>
<evidence type="ECO:0000313" key="3">
    <source>
        <dbReference type="Proteomes" id="UP000008065"/>
    </source>
</evidence>
<protein>
    <submittedName>
        <fullName evidence="2">Uncharacterized protein</fullName>
    </submittedName>
</protein>
<evidence type="ECO:0000256" key="1">
    <source>
        <dbReference type="SAM" id="MobiDB-lite"/>
    </source>
</evidence>
<dbReference type="RefSeq" id="XP_009848732.1">
    <property type="nucleotide sequence ID" value="XM_009850430.1"/>
</dbReference>
<feature type="non-terminal residue" evidence="2">
    <location>
        <position position="1"/>
    </location>
</feature>
<sequence>TKLGITSLFGPCVLRGVHGKGAISCHFSCHLFILKEEKKKKFRVKRKREAKVTPHMVQTAKVSPRKGTKQYEEKGRHHYHLPYNPGRRATSIWTGPYRY</sequence>
<proteinExistence type="predicted"/>
<name>F8MJB9_NEUT8</name>
<dbReference type="GeneID" id="20827627"/>
<evidence type="ECO:0000313" key="2">
    <source>
        <dbReference type="EMBL" id="EGO59116.1"/>
    </source>
</evidence>
<dbReference type="EMBL" id="GL891303">
    <property type="protein sequence ID" value="EGO59116.1"/>
    <property type="molecule type" value="Genomic_DNA"/>
</dbReference>
<dbReference type="KEGG" id="nte:NEUTE1DRAFT38109"/>
<dbReference type="VEuPathDB" id="FungiDB:NEUTE1DRAFT_38109"/>
<feature type="region of interest" description="Disordered" evidence="1">
    <location>
        <begin position="45"/>
        <end position="83"/>
    </location>
</feature>
<dbReference type="AlphaFoldDB" id="F8MJB9"/>
<keyword evidence="3" id="KW-1185">Reference proteome</keyword>
<dbReference type="HOGENOM" id="CLU_2326373_0_0_1"/>
<reference evidence="3" key="1">
    <citation type="journal article" date="2011" name="Genetics">
        <title>Massive changes in genome architecture accompany the transition to self-fertility in the filamentous fungus Neurospora tetrasperma.</title>
        <authorList>
            <person name="Ellison C.E."/>
            <person name="Stajich J.E."/>
            <person name="Jacobson D.J."/>
            <person name="Natvig D.O."/>
            <person name="Lapidus A."/>
            <person name="Foster B."/>
            <person name="Aerts A."/>
            <person name="Riley R."/>
            <person name="Lindquist E.A."/>
            <person name="Grigoriev I.V."/>
            <person name="Taylor J.W."/>
        </authorList>
    </citation>
    <scope>NUCLEOTIDE SEQUENCE [LARGE SCALE GENOMIC DNA]</scope>
    <source>
        <strain evidence="3">FGSC 2508 / P0657</strain>
    </source>
</reference>